<dbReference type="Gene3D" id="3.30.70.100">
    <property type="match status" value="2"/>
</dbReference>
<gene>
    <name evidence="3" type="ORF">Q5P01_008543</name>
</gene>
<evidence type="ECO:0000256" key="1">
    <source>
        <dbReference type="ARBA" id="ARBA00005291"/>
    </source>
</evidence>
<dbReference type="InterPro" id="IPR012577">
    <property type="entry name" value="NIPSNAP"/>
</dbReference>
<organism evidence="3 4">
    <name type="scientific">Channa striata</name>
    <name type="common">Snakehead murrel</name>
    <name type="synonym">Ophicephalus striatus</name>
    <dbReference type="NCBI Taxonomy" id="64152"/>
    <lineage>
        <taxon>Eukaryota</taxon>
        <taxon>Metazoa</taxon>
        <taxon>Chordata</taxon>
        <taxon>Craniata</taxon>
        <taxon>Vertebrata</taxon>
        <taxon>Euteleostomi</taxon>
        <taxon>Actinopterygii</taxon>
        <taxon>Neopterygii</taxon>
        <taxon>Teleostei</taxon>
        <taxon>Neoteleostei</taxon>
        <taxon>Acanthomorphata</taxon>
        <taxon>Anabantaria</taxon>
        <taxon>Anabantiformes</taxon>
        <taxon>Channoidei</taxon>
        <taxon>Channidae</taxon>
        <taxon>Channa</taxon>
    </lineage>
</organism>
<feature type="domain" description="NIPSNAP" evidence="2">
    <location>
        <begin position="119"/>
        <end position="216"/>
    </location>
</feature>
<dbReference type="Proteomes" id="UP001187415">
    <property type="component" value="Unassembled WGS sequence"/>
</dbReference>
<evidence type="ECO:0000259" key="2">
    <source>
        <dbReference type="Pfam" id="PF07978"/>
    </source>
</evidence>
<accession>A0AA88N597</accession>
<evidence type="ECO:0000313" key="3">
    <source>
        <dbReference type="EMBL" id="KAK2848709.1"/>
    </source>
</evidence>
<reference evidence="3" key="1">
    <citation type="submission" date="2023-07" db="EMBL/GenBank/DDBJ databases">
        <title>Chromosome-level Genome Assembly of Striped Snakehead (Channa striata).</title>
        <authorList>
            <person name="Liu H."/>
        </authorList>
    </citation>
    <scope>NUCLEOTIDE SEQUENCE</scope>
    <source>
        <strain evidence="3">Gz</strain>
        <tissue evidence="3">Muscle</tissue>
    </source>
</reference>
<comment type="caution">
    <text evidence="3">The sequence shown here is derived from an EMBL/GenBank/DDBJ whole genome shotgun (WGS) entry which is preliminary data.</text>
</comment>
<dbReference type="GO" id="GO:0005739">
    <property type="term" value="C:mitochondrion"/>
    <property type="evidence" value="ECO:0007669"/>
    <property type="project" value="TreeGrafter"/>
</dbReference>
<comment type="similarity">
    <text evidence="1">Belongs to the NipSnap family.</text>
</comment>
<dbReference type="InterPro" id="IPR011008">
    <property type="entry name" value="Dimeric_a/b-barrel"/>
</dbReference>
<dbReference type="EMBL" id="JAUPFM010000006">
    <property type="protein sequence ID" value="KAK2848709.1"/>
    <property type="molecule type" value="Genomic_DNA"/>
</dbReference>
<dbReference type="PANTHER" id="PTHR21017">
    <property type="entry name" value="NIPSNAP-RELATED"/>
    <property type="match status" value="1"/>
</dbReference>
<sequence>MDDAAPLQTEGRWKHQYSLTNCSKPDKQENKAAAADVEGTWEGAGRRVRTDVDGESTALPQRGSLQASCPCLLSDSFRRFASNMSKLRSSLLRSAVAAVAAKPRANFSTGPQQKHKTFYEFRTYCIRPDQNAAFLKLTNDNIHLRTAHSELIGYWSVEYGGLNQVFHIWKYESYSQRAAVRAALAQDPSWVSKYLSKAMPMLTSQDNEVTYLVPWSSLQQPPQEGGVYELTSYQMRPGGPSVWGKAFQAAVTAHDAPGYAKLVGVFHSEFGQLNRVHTLWWFESPDQRAELRQKAHNDARVVAAVRNSFVHLDSQKNKLMFPCPFSPLK</sequence>
<dbReference type="InterPro" id="IPR051557">
    <property type="entry name" value="NipSnap_domain"/>
</dbReference>
<dbReference type="AlphaFoldDB" id="A0AA88N597"/>
<proteinExistence type="inferred from homology"/>
<feature type="domain" description="NIPSNAP" evidence="2">
    <location>
        <begin position="228"/>
        <end position="327"/>
    </location>
</feature>
<dbReference type="Pfam" id="PF07978">
    <property type="entry name" value="NIPSNAP"/>
    <property type="match status" value="2"/>
</dbReference>
<protein>
    <recommendedName>
        <fullName evidence="2">NIPSNAP domain-containing protein</fullName>
    </recommendedName>
</protein>
<name>A0AA88N597_CHASR</name>
<dbReference type="PANTHER" id="PTHR21017:SF19">
    <property type="entry name" value="PROTEIN NIPSNAP HOMOLOG 3B"/>
    <property type="match status" value="1"/>
</dbReference>
<dbReference type="SUPFAM" id="SSF54909">
    <property type="entry name" value="Dimeric alpha+beta barrel"/>
    <property type="match status" value="2"/>
</dbReference>
<keyword evidence="4" id="KW-1185">Reference proteome</keyword>
<evidence type="ECO:0000313" key="4">
    <source>
        <dbReference type="Proteomes" id="UP001187415"/>
    </source>
</evidence>
<dbReference type="FunFam" id="3.30.70.100:FF:000017">
    <property type="entry name" value="Protein NipSnap homolog 3A"/>
    <property type="match status" value="1"/>
</dbReference>
<dbReference type="GO" id="GO:0000423">
    <property type="term" value="P:mitophagy"/>
    <property type="evidence" value="ECO:0007669"/>
    <property type="project" value="UniProtKB-ARBA"/>
</dbReference>